<evidence type="ECO:0000313" key="1">
    <source>
        <dbReference type="EMBL" id="MCI2261528.1"/>
    </source>
</evidence>
<evidence type="ECO:0000313" key="2">
    <source>
        <dbReference type="EMBL" id="XCI81561.1"/>
    </source>
</evidence>
<reference evidence="1" key="2">
    <citation type="submission" date="2022-01" db="EMBL/GenBank/DDBJ databases">
        <authorList>
            <person name="Rana R."/>
            <person name="Patil P.B."/>
        </authorList>
    </citation>
    <scope>NUCLEOTIDE SEQUENCE</scope>
    <source>
        <strain evidence="1">PPL560</strain>
    </source>
</reference>
<reference evidence="2" key="3">
    <citation type="submission" date="2023-08" db="EMBL/GenBank/DDBJ databases">
        <title>Complete genome sequence of Xanthomonas indica.</title>
        <authorList>
            <person name="Patil P.B."/>
            <person name="Rana R."/>
        </authorList>
    </citation>
    <scope>NUCLEOTIDE SEQUENCE</scope>
    <source>
        <strain evidence="2">PPL560</strain>
    </source>
</reference>
<proteinExistence type="predicted"/>
<reference evidence="1 3" key="1">
    <citation type="journal article" date="2022" name="Curr. Microbiol.">
        <title>Xanthomonas indica sp. nov., a Novel Member of Non-Pathogenic Xanthomonas Community from Healthy Rice Seeds.</title>
        <authorList>
            <person name="Rana R."/>
            <person name="Madhavan V.N."/>
            <person name="Saroha T."/>
            <person name="Bansal K."/>
            <person name="Kaur A."/>
            <person name="Sonti R.V."/>
            <person name="Patel H.K."/>
            <person name="Patil P.B."/>
        </authorList>
    </citation>
    <scope>NUCLEOTIDE SEQUENCE [LARGE SCALE GENOMIC DNA]</scope>
    <source>
        <strain evidence="1 3">PPL560</strain>
    </source>
</reference>
<dbReference type="RefSeq" id="WP_242159578.1">
    <property type="nucleotide sequence ID" value="NZ_CP131914.1"/>
</dbReference>
<dbReference type="EMBL" id="CP131914">
    <property type="protein sequence ID" value="XCI81561.1"/>
    <property type="molecule type" value="Genomic_DNA"/>
</dbReference>
<gene>
    <name evidence="1" type="ORF">L3V74_08245</name>
    <name evidence="2" type="ORF">Q7W82_05215</name>
</gene>
<dbReference type="Proteomes" id="UP001430647">
    <property type="component" value="Unassembled WGS sequence"/>
</dbReference>
<keyword evidence="3" id="KW-1185">Reference proteome</keyword>
<dbReference type="AlphaFoldDB" id="A0AAU8I7W3"/>
<protein>
    <submittedName>
        <fullName evidence="2">Uncharacterized protein</fullName>
    </submittedName>
</protein>
<dbReference type="EMBL" id="JAKJPQ010000006">
    <property type="protein sequence ID" value="MCI2261528.1"/>
    <property type="molecule type" value="Genomic_DNA"/>
</dbReference>
<evidence type="ECO:0000313" key="3">
    <source>
        <dbReference type="Proteomes" id="UP001430647"/>
    </source>
</evidence>
<organism evidence="2">
    <name type="scientific">Xanthomonas indica</name>
    <dbReference type="NCBI Taxonomy" id="2912242"/>
    <lineage>
        <taxon>Bacteria</taxon>
        <taxon>Pseudomonadati</taxon>
        <taxon>Pseudomonadota</taxon>
        <taxon>Gammaproteobacteria</taxon>
        <taxon>Lysobacterales</taxon>
        <taxon>Lysobacteraceae</taxon>
        <taxon>Xanthomonas</taxon>
    </lineage>
</organism>
<dbReference type="KEGG" id="xin:Q7W82_05215"/>
<accession>A0AAU8I7W3</accession>
<name>A0AAU8I7W3_9XANT</name>
<sequence>MRFAEFQQALQAHYGEEAAAARHELYFLARRGRGAWLRGFLAAVRDAWLCWRLPRAPAPLAAWVALATLPGANGWGALKPCVADLAQRGIACSVLIHPRLRGRVAGDPPARPAAAAWRHAAGAWRLRRASAGAPPVSSWLVRCCVFRQRLWRGAWARALAARGEATLLLHNDFDLYAVAAQQAAGAGWRSVCVQHGLPTDEFFPVRAQRHLLWGPSSAQVFARHGVPPQALGYGPALLQTDATAGHAADAPLPAALYLVSQTHTPIYGRPLAADFLSLAQALAQRDAPVLQILLHPEEARGGHPYATSALAAHCRPPPHALLDAAAAPAIVVGFCSTALLQAASRGHYVIGLAWPAMHSLDALAVGRPPTQVDDAVALCALIERLRTDPSARRQQLAQQTQWLHQTFASDPHWPQRLGAIA</sequence>